<protein>
    <recommendedName>
        <fullName evidence="3">aldehyde dehydrogenase (NAD(+))</fullName>
        <ecNumber evidence="3">1.2.1.3</ecNumber>
    </recommendedName>
</protein>
<dbReference type="PROSITE" id="PS00070">
    <property type="entry name" value="ALDEHYDE_DEHYDR_CYS"/>
    <property type="match status" value="1"/>
</dbReference>
<dbReference type="EC" id="1.2.1.3" evidence="3"/>
<evidence type="ECO:0000313" key="9">
    <source>
        <dbReference type="Proteomes" id="UP001501183"/>
    </source>
</evidence>
<evidence type="ECO:0000313" key="8">
    <source>
        <dbReference type="EMBL" id="GAA4485702.1"/>
    </source>
</evidence>
<organism evidence="8 9">
    <name type="scientific">Rhodococcus olei</name>
    <dbReference type="NCBI Taxonomy" id="2161675"/>
    <lineage>
        <taxon>Bacteria</taxon>
        <taxon>Bacillati</taxon>
        <taxon>Actinomycetota</taxon>
        <taxon>Actinomycetes</taxon>
        <taxon>Mycobacteriales</taxon>
        <taxon>Nocardiaceae</taxon>
        <taxon>Rhodococcus</taxon>
    </lineage>
</organism>
<dbReference type="InterPro" id="IPR015590">
    <property type="entry name" value="Aldehyde_DH_dom"/>
</dbReference>
<comment type="catalytic activity">
    <reaction evidence="4">
        <text>an aldehyde + NAD(+) + H2O = a carboxylate + NADH + 2 H(+)</text>
        <dbReference type="Rhea" id="RHEA:16185"/>
        <dbReference type="ChEBI" id="CHEBI:15377"/>
        <dbReference type="ChEBI" id="CHEBI:15378"/>
        <dbReference type="ChEBI" id="CHEBI:17478"/>
        <dbReference type="ChEBI" id="CHEBI:29067"/>
        <dbReference type="ChEBI" id="CHEBI:57540"/>
        <dbReference type="ChEBI" id="CHEBI:57945"/>
        <dbReference type="EC" id="1.2.1.3"/>
    </reaction>
</comment>
<sequence>MTDTTRLFIAGEWREPAGTGSIDVENPATGRVCGSVPAGTVVDVDAAVAAARAAFSAWSRTTPAERLGHLERLLAAMRGRAEEIASVISMEMGAPLGFSRSVQAGLPIRVLEGFVRTLPEYRFEHAVGNSCVVREPAGVVAAITPWNYPMHQAIAKLGAALAAGCTVVLKPSQVTPLSSYVLAEAVVDAGLPAGVFNLVTGTGGVVGEALAAHPDVDVVSFTGSTSAGRRVAATAAGTIKRVGLELGGKSANVILPDADFERAVRTGTRQVLNNTGQTCTAWTRMLVPADRQEEAVALVREEMSAVVVGQPADESTTMGPLASADQRDTVLGYIEKGIGEGARLVCGGVERPDCGAEGHFVAPTAFADVTSDMVIAQEEIFGPVLSILPYRDEAHALEIANDSRYGLSGAVWSADQERATEFAGRMRTGQVFVNGGAFNPCAPFGGYKQSGIGRELGAHGLEDFLEVKAVHL</sequence>
<proteinExistence type="inferred from homology"/>
<name>A0ABP8PFK3_9NOCA</name>
<dbReference type="PANTHER" id="PTHR42804">
    <property type="entry name" value="ALDEHYDE DEHYDROGENASE"/>
    <property type="match status" value="1"/>
</dbReference>
<evidence type="ECO:0000256" key="3">
    <source>
        <dbReference type="ARBA" id="ARBA00024226"/>
    </source>
</evidence>
<comment type="caution">
    <text evidence="8">The sequence shown here is derived from an EMBL/GenBank/DDBJ whole genome shotgun (WGS) entry which is preliminary data.</text>
</comment>
<dbReference type="Pfam" id="PF00171">
    <property type="entry name" value="Aldedh"/>
    <property type="match status" value="1"/>
</dbReference>
<dbReference type="Gene3D" id="3.40.309.10">
    <property type="entry name" value="Aldehyde Dehydrogenase, Chain A, domain 2"/>
    <property type="match status" value="1"/>
</dbReference>
<dbReference type="InterPro" id="IPR016160">
    <property type="entry name" value="Ald_DH_CS_CYS"/>
</dbReference>
<feature type="active site" evidence="5">
    <location>
        <position position="245"/>
    </location>
</feature>
<dbReference type="PROSITE" id="PS00687">
    <property type="entry name" value="ALDEHYDE_DEHYDR_GLU"/>
    <property type="match status" value="1"/>
</dbReference>
<feature type="domain" description="Aldehyde dehydrogenase" evidence="7">
    <location>
        <begin position="13"/>
        <end position="470"/>
    </location>
</feature>
<evidence type="ECO:0000256" key="1">
    <source>
        <dbReference type="ARBA" id="ARBA00009986"/>
    </source>
</evidence>
<dbReference type="SUPFAM" id="SSF53720">
    <property type="entry name" value="ALDH-like"/>
    <property type="match status" value="1"/>
</dbReference>
<dbReference type="PANTHER" id="PTHR42804:SF1">
    <property type="entry name" value="ALDEHYDE DEHYDROGENASE-RELATED"/>
    <property type="match status" value="1"/>
</dbReference>
<dbReference type="InterPro" id="IPR016161">
    <property type="entry name" value="Ald_DH/histidinol_DH"/>
</dbReference>
<keyword evidence="2 6" id="KW-0560">Oxidoreductase</keyword>
<evidence type="ECO:0000256" key="5">
    <source>
        <dbReference type="PROSITE-ProRule" id="PRU10007"/>
    </source>
</evidence>
<comment type="similarity">
    <text evidence="1 6">Belongs to the aldehyde dehydrogenase family.</text>
</comment>
<dbReference type="Proteomes" id="UP001501183">
    <property type="component" value="Unassembled WGS sequence"/>
</dbReference>
<accession>A0ABP8PFK3</accession>
<reference evidence="9" key="1">
    <citation type="journal article" date="2019" name="Int. J. Syst. Evol. Microbiol.">
        <title>The Global Catalogue of Microorganisms (GCM) 10K type strain sequencing project: providing services to taxonomists for standard genome sequencing and annotation.</title>
        <authorList>
            <consortium name="The Broad Institute Genomics Platform"/>
            <consortium name="The Broad Institute Genome Sequencing Center for Infectious Disease"/>
            <person name="Wu L."/>
            <person name="Ma J."/>
        </authorList>
    </citation>
    <scope>NUCLEOTIDE SEQUENCE [LARGE SCALE GENOMIC DNA]</scope>
    <source>
        <strain evidence="9">JCM 32206</strain>
    </source>
</reference>
<dbReference type="InterPro" id="IPR016162">
    <property type="entry name" value="Ald_DH_N"/>
</dbReference>
<dbReference type="InterPro" id="IPR029510">
    <property type="entry name" value="Ald_DH_CS_GLU"/>
</dbReference>
<evidence type="ECO:0000256" key="2">
    <source>
        <dbReference type="ARBA" id="ARBA00023002"/>
    </source>
</evidence>
<dbReference type="Gene3D" id="3.40.605.10">
    <property type="entry name" value="Aldehyde Dehydrogenase, Chain A, domain 1"/>
    <property type="match status" value="1"/>
</dbReference>
<dbReference type="CDD" id="cd07138">
    <property type="entry name" value="ALDH_CddD_SSP0762"/>
    <property type="match status" value="1"/>
</dbReference>
<dbReference type="EMBL" id="BAABFB010000063">
    <property type="protein sequence ID" value="GAA4485702.1"/>
    <property type="molecule type" value="Genomic_DNA"/>
</dbReference>
<evidence type="ECO:0000259" key="7">
    <source>
        <dbReference type="Pfam" id="PF00171"/>
    </source>
</evidence>
<gene>
    <name evidence="8" type="ORF">GCM10023094_40940</name>
</gene>
<evidence type="ECO:0000256" key="6">
    <source>
        <dbReference type="RuleBase" id="RU003345"/>
    </source>
</evidence>
<dbReference type="RefSeq" id="WP_345349421.1">
    <property type="nucleotide sequence ID" value="NZ_BAABFB010000063.1"/>
</dbReference>
<dbReference type="InterPro" id="IPR016163">
    <property type="entry name" value="Ald_DH_C"/>
</dbReference>
<keyword evidence="9" id="KW-1185">Reference proteome</keyword>
<evidence type="ECO:0000256" key="4">
    <source>
        <dbReference type="ARBA" id="ARBA00049194"/>
    </source>
</evidence>